<feature type="region of interest" description="Disordered" evidence="1">
    <location>
        <begin position="350"/>
        <end position="405"/>
    </location>
</feature>
<dbReference type="InterPro" id="IPR027417">
    <property type="entry name" value="P-loop_NTPase"/>
</dbReference>
<protein>
    <recommendedName>
        <fullName evidence="5">Sulfotransferase domain-containing protein</fullName>
    </recommendedName>
</protein>
<dbReference type="Proteomes" id="UP001530377">
    <property type="component" value="Unassembled WGS sequence"/>
</dbReference>
<evidence type="ECO:0000313" key="3">
    <source>
        <dbReference type="EMBL" id="KAL3811832.1"/>
    </source>
</evidence>
<dbReference type="SUPFAM" id="SSF52540">
    <property type="entry name" value="P-loop containing nucleoside triphosphate hydrolases"/>
    <property type="match status" value="1"/>
</dbReference>
<dbReference type="EMBL" id="JALLPB020000231">
    <property type="protein sequence ID" value="KAL3811832.1"/>
    <property type="molecule type" value="Genomic_DNA"/>
</dbReference>
<dbReference type="InterPro" id="IPR053259">
    <property type="entry name" value="Golvesin-related_Golgi"/>
</dbReference>
<keyword evidence="2" id="KW-1133">Transmembrane helix</keyword>
<feature type="transmembrane region" description="Helical" evidence="2">
    <location>
        <begin position="148"/>
        <end position="166"/>
    </location>
</feature>
<keyword evidence="4" id="KW-1185">Reference proteome</keyword>
<dbReference type="Gene3D" id="3.40.50.300">
    <property type="entry name" value="P-loop containing nucleotide triphosphate hydrolases"/>
    <property type="match status" value="1"/>
</dbReference>
<accession>A0ABD3RFJ3</accession>
<keyword evidence="2" id="KW-0472">Membrane</keyword>
<reference evidence="3 4" key="1">
    <citation type="submission" date="2024-10" db="EMBL/GenBank/DDBJ databases">
        <title>Updated reference genomes for cyclostephanoid diatoms.</title>
        <authorList>
            <person name="Roberts W.R."/>
            <person name="Alverson A.J."/>
        </authorList>
    </citation>
    <scope>NUCLEOTIDE SEQUENCE [LARGE SCALE GENOMIC DNA]</scope>
    <source>
        <strain evidence="3 4">AJA228-03</strain>
    </source>
</reference>
<evidence type="ECO:0008006" key="5">
    <source>
        <dbReference type="Google" id="ProtNLM"/>
    </source>
</evidence>
<feature type="compositionally biased region" description="Polar residues" evidence="1">
    <location>
        <begin position="384"/>
        <end position="400"/>
    </location>
</feature>
<comment type="caution">
    <text evidence="3">The sequence shown here is derived from an EMBL/GenBank/DDBJ whole genome shotgun (WGS) entry which is preliminary data.</text>
</comment>
<evidence type="ECO:0000256" key="2">
    <source>
        <dbReference type="SAM" id="Phobius"/>
    </source>
</evidence>
<dbReference type="PANTHER" id="PTHR32301">
    <property type="entry name" value="COUNTIN RECEPTOR CNR3-RELATED"/>
    <property type="match status" value="1"/>
</dbReference>
<keyword evidence="2" id="KW-0812">Transmembrane</keyword>
<name>A0ABD3RFJ3_9STRA</name>
<feature type="compositionally biased region" description="Low complexity" evidence="1">
    <location>
        <begin position="350"/>
        <end position="364"/>
    </location>
</feature>
<gene>
    <name evidence="3" type="ORF">ACHAXA_004259</name>
</gene>
<feature type="compositionally biased region" description="Basic and acidic residues" evidence="1">
    <location>
        <begin position="365"/>
        <end position="383"/>
    </location>
</feature>
<feature type="compositionally biased region" description="Basic and acidic residues" evidence="1">
    <location>
        <begin position="47"/>
        <end position="71"/>
    </location>
</feature>
<organism evidence="3 4">
    <name type="scientific">Cyclostephanos tholiformis</name>
    <dbReference type="NCBI Taxonomy" id="382380"/>
    <lineage>
        <taxon>Eukaryota</taxon>
        <taxon>Sar</taxon>
        <taxon>Stramenopiles</taxon>
        <taxon>Ochrophyta</taxon>
        <taxon>Bacillariophyta</taxon>
        <taxon>Coscinodiscophyceae</taxon>
        <taxon>Thalassiosirophycidae</taxon>
        <taxon>Stephanodiscales</taxon>
        <taxon>Stephanodiscaceae</taxon>
        <taxon>Cyclostephanos</taxon>
    </lineage>
</organism>
<feature type="compositionally biased region" description="Low complexity" evidence="1">
    <location>
        <begin position="83"/>
        <end position="99"/>
    </location>
</feature>
<feature type="compositionally biased region" description="Basic and acidic residues" evidence="1">
    <location>
        <begin position="30"/>
        <end position="39"/>
    </location>
</feature>
<evidence type="ECO:0000256" key="1">
    <source>
        <dbReference type="SAM" id="MobiDB-lite"/>
    </source>
</evidence>
<feature type="region of interest" description="Disordered" evidence="1">
    <location>
        <begin position="26"/>
        <end position="124"/>
    </location>
</feature>
<proteinExistence type="predicted"/>
<dbReference type="AlphaFoldDB" id="A0ABD3RFJ3"/>
<evidence type="ECO:0000313" key="4">
    <source>
        <dbReference type="Proteomes" id="UP001530377"/>
    </source>
</evidence>
<sequence>MRHASRGGGGGRWIGMMGGMGIFEGEEVEENGRTDKSREINSILEEMGLRDRPRKGRALEGERRYEEKSGVDEEEEEEGNKGHGTTKTTRGGWRSSSTKARGGDGGRQRHHKHNDKKGGRGSHHEYAGMAWGYVHEIRERVSRFRRKQWMIIMISTAFVIIQLTTFRRRNARITMDHLDWRARNQRHRHRRVGSGVGYDGNPGGGGLSDAMRDLALGNVVGGGALENVVDYDPRWRRGEEEEGDEGGLGDYLSSPRVHHAAPLTREQHWDEQDEVMIDDAIVEGANVDERNYLRSGGGGKSLDMNKAVLEMDEVEAIRQQEQLEHYQLRQNIAKQQHQQGVVIVSDNMQPQKLQQQQRQQQLKKMTLEDSRDEEREFRQEKQPSGDSHQLSRPKMTNTLDNGLGADKLSFIDPRPIQKLTNDIVPERFGAFADLKTPYMVGRDTPFFWHVPRSGGVVVKTMLSHCLGQTLAAEVGETGGHESDSELKVISFSDHNYTNVNIATSQGIKHALNLGLVPSHLADTIVSAHVDLIPSLFNANDRGRAFVLLRHPVDRAASMFYFLKNSGYLPLKNMTVDDYAKSEYIENNWLVRMLSLSMTGPIDMDNLAIAKEVLRRKFIVGLLDNKRGSFARFDHYFKWKDSPNYEKEFGCRKQLMDEKYLTKHPVRKDSDTWKLLLEQNRFDVHLYDFAKELFSQQSYIFGL</sequence>
<dbReference type="PANTHER" id="PTHR32301:SF6">
    <property type="entry name" value="GOLVESIN-RELATED"/>
    <property type="match status" value="1"/>
</dbReference>